<sequence length="416" mass="47437">MFNRDSDFEELWQLIESDNTTPQQQSNIPRSPVYNMDPELSMDPNMKMKAGYSNSPNSRSVQTYEDLVALAELSEDDRRFLASSSTMGVETKPDFSQPFYELMGRSEDFTQNYHAQPQLSNLDGSSDGLFSPASMTISSPRSTGTASSPVKLPSFEESFSPQICQPQTSASNYHQFAYAQPNASSNCGYAQPAYPGNDERMQLATPKKPTKRQPSNSSAPSPTKRGKGAPTNEYYFENQPFTAENYKEFFENLSAKQKGFTIFEFTPLKIDTEEGIREHVQKTEADVQIWNGSYYEKTVHELENGAQFAGSDIKKRIKANMYMRNYNKKKRHTLNSRTVATAENLRSLEPNLHEFLQMEAKTQQLEAERQNYILGVRNFILKVQNLEYDTPNDRDQVLNAVKEFCLYNETEIHDTL</sequence>
<dbReference type="AlphaFoldDB" id="A0A914C0Q7"/>
<dbReference type="WBParaSite" id="ACRNAN_Path_1454.g5699.t1">
    <property type="protein sequence ID" value="ACRNAN_Path_1454.g5699.t1"/>
    <property type="gene ID" value="ACRNAN_Path_1454.g5699"/>
</dbReference>
<evidence type="ECO:0000313" key="3">
    <source>
        <dbReference type="WBParaSite" id="ACRNAN_Path_1454.g5699.t1"/>
    </source>
</evidence>
<evidence type="ECO:0000256" key="1">
    <source>
        <dbReference type="SAM" id="MobiDB-lite"/>
    </source>
</evidence>
<feature type="compositionally biased region" description="Polar residues" evidence="1">
    <location>
        <begin position="212"/>
        <end position="221"/>
    </location>
</feature>
<dbReference type="Proteomes" id="UP000887540">
    <property type="component" value="Unplaced"/>
</dbReference>
<name>A0A914C0Q7_9BILA</name>
<proteinExistence type="predicted"/>
<keyword evidence="2" id="KW-1185">Reference proteome</keyword>
<feature type="region of interest" description="Disordered" evidence="1">
    <location>
        <begin position="16"/>
        <end position="59"/>
    </location>
</feature>
<reference evidence="3" key="1">
    <citation type="submission" date="2022-11" db="UniProtKB">
        <authorList>
            <consortium name="WormBaseParasite"/>
        </authorList>
    </citation>
    <scope>IDENTIFICATION</scope>
</reference>
<accession>A0A914C0Q7</accession>
<protein>
    <submittedName>
        <fullName evidence="3">Uncharacterized protein</fullName>
    </submittedName>
</protein>
<organism evidence="2 3">
    <name type="scientific">Acrobeloides nanus</name>
    <dbReference type="NCBI Taxonomy" id="290746"/>
    <lineage>
        <taxon>Eukaryota</taxon>
        <taxon>Metazoa</taxon>
        <taxon>Ecdysozoa</taxon>
        <taxon>Nematoda</taxon>
        <taxon>Chromadorea</taxon>
        <taxon>Rhabditida</taxon>
        <taxon>Tylenchina</taxon>
        <taxon>Cephalobomorpha</taxon>
        <taxon>Cephaloboidea</taxon>
        <taxon>Cephalobidae</taxon>
        <taxon>Acrobeloides</taxon>
    </lineage>
</organism>
<feature type="compositionally biased region" description="Polar residues" evidence="1">
    <location>
        <begin position="16"/>
        <end position="29"/>
    </location>
</feature>
<evidence type="ECO:0000313" key="2">
    <source>
        <dbReference type="Proteomes" id="UP000887540"/>
    </source>
</evidence>
<feature type="region of interest" description="Disordered" evidence="1">
    <location>
        <begin position="189"/>
        <end position="232"/>
    </location>
</feature>